<keyword evidence="4" id="KW-1185">Reference proteome</keyword>
<comment type="caution">
    <text evidence="3">The sequence shown here is derived from an EMBL/GenBank/DDBJ whole genome shotgun (WGS) entry which is preliminary data.</text>
</comment>
<dbReference type="SUPFAM" id="SSF56219">
    <property type="entry name" value="DNase I-like"/>
    <property type="match status" value="1"/>
</dbReference>
<organism evidence="3 4">
    <name type="scientific">Ambrosiozyma monospora</name>
    <name type="common">Yeast</name>
    <name type="synonym">Endomycopsis monosporus</name>
    <dbReference type="NCBI Taxonomy" id="43982"/>
    <lineage>
        <taxon>Eukaryota</taxon>
        <taxon>Fungi</taxon>
        <taxon>Dikarya</taxon>
        <taxon>Ascomycota</taxon>
        <taxon>Saccharomycotina</taxon>
        <taxon>Pichiomycetes</taxon>
        <taxon>Pichiales</taxon>
        <taxon>Pichiaceae</taxon>
        <taxon>Ambrosiozyma</taxon>
    </lineage>
</organism>
<name>A0A9W6T9E3_AMBMO</name>
<evidence type="ECO:0000313" key="3">
    <source>
        <dbReference type="EMBL" id="GME85942.1"/>
    </source>
</evidence>
<reference evidence="3" key="1">
    <citation type="submission" date="2023-04" db="EMBL/GenBank/DDBJ databases">
        <title>Ambrosiozyma monospora NBRC 1965.</title>
        <authorList>
            <person name="Ichikawa N."/>
            <person name="Sato H."/>
            <person name="Tonouchi N."/>
        </authorList>
    </citation>
    <scope>NUCLEOTIDE SEQUENCE</scope>
    <source>
        <strain evidence="3">NBRC 1965</strain>
    </source>
</reference>
<evidence type="ECO:0000259" key="2">
    <source>
        <dbReference type="Pfam" id="PF03372"/>
    </source>
</evidence>
<feature type="region of interest" description="Disordered" evidence="1">
    <location>
        <begin position="52"/>
        <end position="72"/>
    </location>
</feature>
<evidence type="ECO:0000256" key="1">
    <source>
        <dbReference type="SAM" id="MobiDB-lite"/>
    </source>
</evidence>
<protein>
    <submittedName>
        <fullName evidence="3">Unnamed protein product</fullName>
    </submittedName>
</protein>
<dbReference type="Gene3D" id="3.60.10.10">
    <property type="entry name" value="Endonuclease/exonuclease/phosphatase"/>
    <property type="match status" value="1"/>
</dbReference>
<dbReference type="InterPro" id="IPR036691">
    <property type="entry name" value="Endo/exonu/phosph_ase_sf"/>
</dbReference>
<gene>
    <name evidence="3" type="ORF">Amon01_001022800</name>
</gene>
<proteinExistence type="predicted"/>
<evidence type="ECO:0000313" key="4">
    <source>
        <dbReference type="Proteomes" id="UP001165063"/>
    </source>
</evidence>
<dbReference type="Pfam" id="PF03372">
    <property type="entry name" value="Exo_endo_phos"/>
    <property type="match status" value="1"/>
</dbReference>
<feature type="domain" description="Endonuclease/exonuclease/phosphatase" evidence="2">
    <location>
        <begin position="15"/>
        <end position="140"/>
    </location>
</feature>
<dbReference type="Proteomes" id="UP001165063">
    <property type="component" value="Unassembled WGS sequence"/>
</dbReference>
<dbReference type="EMBL" id="BSXU01018942">
    <property type="protein sequence ID" value="GME85942.1"/>
    <property type="molecule type" value="Genomic_DNA"/>
</dbReference>
<dbReference type="AlphaFoldDB" id="A0A9W6T9E3"/>
<dbReference type="InterPro" id="IPR005135">
    <property type="entry name" value="Endo/exonuclease/phosphatase"/>
</dbReference>
<dbReference type="OrthoDB" id="5974783at2759"/>
<accession>A0A9W6T9E3</accession>
<sequence>MVRVVSVYVPSTVKEKKLFLEQLALALDTIGEEEELVIGGDFNCVEDNERDAVPKRSGGVKDNGVSEEASEEVRPVLTASRRAQLVAEERLMRELVEKHSLRDVFFSNDAKTYNTIYTNVTSNGDYNRRLDRIYITPRLFQSRLAFKHLPKFAFSTHHPVQLSIWISTVDTGKPLYKIRPNITNSSSNIDFVTAVQKLDLKDTNLKLDDFCLKVIQRAKSLSHYLNVIKDSNNSNNIKERSR</sequence>